<dbReference type="GeneID" id="25414376"/>
<dbReference type="InterPro" id="IPR050491">
    <property type="entry name" value="AmpC-like"/>
</dbReference>
<feature type="domain" description="Beta-lactamase-related" evidence="3">
    <location>
        <begin position="19"/>
        <end position="335"/>
    </location>
</feature>
<dbReference type="Proteomes" id="UP000027730">
    <property type="component" value="Unassembled WGS sequence"/>
</dbReference>
<dbReference type="RefSeq" id="XP_013422476.1">
    <property type="nucleotide sequence ID" value="XM_013567022.1"/>
</dbReference>
<evidence type="ECO:0000259" key="4">
    <source>
        <dbReference type="Pfam" id="PF07930"/>
    </source>
</evidence>
<proteinExistence type="inferred from homology"/>
<keyword evidence="1" id="KW-0031">Aminopeptidase</keyword>
<keyword evidence="6" id="KW-1185">Reference proteome</keyword>
<feature type="domain" description="D-aminopeptidase" evidence="4">
    <location>
        <begin position="359"/>
        <end position="545"/>
    </location>
</feature>
<dbReference type="PANTHER" id="PTHR46825">
    <property type="entry name" value="D-ALANYL-D-ALANINE-CARBOXYPEPTIDASE/ENDOPEPTIDASE AMPH"/>
    <property type="match status" value="1"/>
</dbReference>
<dbReference type="Gene3D" id="2.40.128.50">
    <property type="match status" value="2"/>
</dbReference>
<dbReference type="SUPFAM" id="SSF50886">
    <property type="entry name" value="D-aminopeptidase, middle and C-terminal domains"/>
    <property type="match status" value="2"/>
</dbReference>
<sequence length="549" mass="60060">MAAEPTDIDSILAAVPHLSQGPGGVVAVVKDGTLLGQRAWGYADLDNRIPMSTKTQFPICSISKQMICLAMLSLLEEPTAEMEERKVDVAQQFEDELQRLLPNLKCGAEDGAKVADLCNMQSGIRDYWALTTLWGARPDDKFSLLHDAPKALERIKSYHFAPGTEYSYSNVNFHVLGRILENVSGMSLAQLLVQRLFIPAGMKNASLCANTNGLPLPIVGYEGNPKVGYFAATNRIEWGGDAGIACSLEDMIAYEIYLDKSLKDSSSPYAQSIKDQEYRNGTPASYGYGLKKLKVAGHSAIGHGGALRGFRHARMQFPSERLSVVVMHNFETSPGAPAEYIVKKLLGTKEPEPQTIAFPAAWKGHYLDEETQLYVGIEEGDREKPGTISVSYGPGTGGEVARLTSETEAKADGMKLKLEGDVLHVERIDENRSLRAVRLKAVEKKDFGQTLSEGVVGVYRNEECDSTFTVSGERGALYGSFDGFLGRGPIWTMKQIGTNQVWALGNPRGLDSTPPGDWTVVFKDEKDGKCSSVSVGCWLARKVEYVRQD</sequence>
<dbReference type="EMBL" id="KL584732">
    <property type="protein sequence ID" value="KEQ68266.1"/>
    <property type="molecule type" value="Genomic_DNA"/>
</dbReference>
<dbReference type="Gene3D" id="3.40.710.10">
    <property type="entry name" value="DD-peptidase/beta-lactamase superfamily"/>
    <property type="match status" value="1"/>
</dbReference>
<evidence type="ECO:0000313" key="5">
    <source>
        <dbReference type="EMBL" id="KEQ68266.1"/>
    </source>
</evidence>
<name>A0A074X0V4_9PEZI</name>
<dbReference type="OrthoDB" id="5946976at2759"/>
<dbReference type="NCBIfam" id="NF009622">
    <property type="entry name" value="PRK13128.1"/>
    <property type="match status" value="1"/>
</dbReference>
<comment type="similarity">
    <text evidence="2">Belongs to the peptidase S12 family.</text>
</comment>
<dbReference type="GO" id="GO:0004177">
    <property type="term" value="F:aminopeptidase activity"/>
    <property type="evidence" value="ECO:0007669"/>
    <property type="project" value="UniProtKB-KW"/>
</dbReference>
<dbReference type="InterPro" id="IPR012856">
    <property type="entry name" value="DAP_B_dom"/>
</dbReference>
<reference evidence="5 6" key="1">
    <citation type="journal article" date="2014" name="BMC Genomics">
        <title>Genome sequencing of four Aureobasidium pullulans varieties: biotechnological potential, stress tolerance, and description of new species.</title>
        <authorList>
            <person name="Gostin Ar C."/>
            <person name="Ohm R.A."/>
            <person name="Kogej T."/>
            <person name="Sonjak S."/>
            <person name="Turk M."/>
            <person name="Zajc J."/>
            <person name="Zalar P."/>
            <person name="Grube M."/>
            <person name="Sun H."/>
            <person name="Han J."/>
            <person name="Sharma A."/>
            <person name="Chiniquy J."/>
            <person name="Ngan C.Y."/>
            <person name="Lipzen A."/>
            <person name="Barry K."/>
            <person name="Grigoriev I.V."/>
            <person name="Gunde-Cimerman N."/>
        </authorList>
    </citation>
    <scope>NUCLEOTIDE SEQUENCE [LARGE SCALE GENOMIC DNA]</scope>
    <source>
        <strain evidence="5 6">CBS 147.97</strain>
    </source>
</reference>
<organism evidence="5 6">
    <name type="scientific">Aureobasidium namibiae CBS 147.97</name>
    <dbReference type="NCBI Taxonomy" id="1043004"/>
    <lineage>
        <taxon>Eukaryota</taxon>
        <taxon>Fungi</taxon>
        <taxon>Dikarya</taxon>
        <taxon>Ascomycota</taxon>
        <taxon>Pezizomycotina</taxon>
        <taxon>Dothideomycetes</taxon>
        <taxon>Dothideomycetidae</taxon>
        <taxon>Dothideales</taxon>
        <taxon>Saccotheciaceae</taxon>
        <taxon>Aureobasidium</taxon>
    </lineage>
</organism>
<dbReference type="InterPro" id="IPR001466">
    <property type="entry name" value="Beta-lactam-related"/>
</dbReference>
<dbReference type="Pfam" id="PF07930">
    <property type="entry name" value="DAP_B"/>
    <property type="match status" value="1"/>
</dbReference>
<evidence type="ECO:0000259" key="3">
    <source>
        <dbReference type="Pfam" id="PF00144"/>
    </source>
</evidence>
<dbReference type="SUPFAM" id="SSF56601">
    <property type="entry name" value="beta-lactamase/transpeptidase-like"/>
    <property type="match status" value="1"/>
</dbReference>
<evidence type="ECO:0000256" key="2">
    <source>
        <dbReference type="ARBA" id="ARBA00038215"/>
    </source>
</evidence>
<dbReference type="AlphaFoldDB" id="A0A074X0V4"/>
<evidence type="ECO:0000313" key="6">
    <source>
        <dbReference type="Proteomes" id="UP000027730"/>
    </source>
</evidence>
<dbReference type="Pfam" id="PF00144">
    <property type="entry name" value="Beta-lactamase"/>
    <property type="match status" value="1"/>
</dbReference>
<dbReference type="InterPro" id="IPR012338">
    <property type="entry name" value="Beta-lactam/transpept-like"/>
</dbReference>
<dbReference type="InterPro" id="IPR027279">
    <property type="entry name" value="D_amino_pept/lipop_sf"/>
</dbReference>
<evidence type="ECO:0000256" key="1">
    <source>
        <dbReference type="ARBA" id="ARBA00022438"/>
    </source>
</evidence>
<keyword evidence="1" id="KW-0645">Protease</keyword>
<dbReference type="HOGENOM" id="CLU_020027_0_4_1"/>
<gene>
    <name evidence="5" type="ORF">M436DRAFT_68255</name>
</gene>
<protein>
    <submittedName>
        <fullName evidence="5">Beta-lactamase/transpeptidase-like protein</fullName>
    </submittedName>
</protein>
<dbReference type="PANTHER" id="PTHR46825:SF9">
    <property type="entry name" value="BETA-LACTAMASE-RELATED DOMAIN-CONTAINING PROTEIN"/>
    <property type="match status" value="1"/>
</dbReference>
<keyword evidence="1" id="KW-0378">Hydrolase</keyword>
<accession>A0A074X0V4</accession>